<accession>A0A2L1USQ2</accession>
<dbReference type="Pfam" id="PF00691">
    <property type="entry name" value="OmpA"/>
    <property type="match status" value="1"/>
</dbReference>
<feature type="signal peptide" evidence="4">
    <location>
        <begin position="1"/>
        <end position="28"/>
    </location>
</feature>
<keyword evidence="7" id="KW-1185">Reference proteome</keyword>
<evidence type="ECO:0000256" key="3">
    <source>
        <dbReference type="PROSITE-ProRule" id="PRU00473"/>
    </source>
</evidence>
<dbReference type="InterPro" id="IPR036737">
    <property type="entry name" value="OmpA-like_sf"/>
</dbReference>
<dbReference type="NCBIfam" id="NF007424">
    <property type="entry name" value="PRK09967.1"/>
    <property type="match status" value="1"/>
</dbReference>
<evidence type="ECO:0000313" key="6">
    <source>
        <dbReference type="EMBL" id="AVF35979.1"/>
    </source>
</evidence>
<gene>
    <name evidence="6" type="ORF">BV494_14035</name>
</gene>
<dbReference type="PRINTS" id="PR01021">
    <property type="entry name" value="OMPADOMAIN"/>
</dbReference>
<evidence type="ECO:0000313" key="7">
    <source>
        <dbReference type="Proteomes" id="UP000239197"/>
    </source>
</evidence>
<keyword evidence="2 3" id="KW-0472">Membrane</keyword>
<dbReference type="KEGG" id="rox:BV494_14035"/>
<dbReference type="EMBL" id="CP019062">
    <property type="protein sequence ID" value="AVF35979.1"/>
    <property type="molecule type" value="Genomic_DNA"/>
</dbReference>
<evidence type="ECO:0000256" key="4">
    <source>
        <dbReference type="SAM" id="SignalP"/>
    </source>
</evidence>
<organism evidence="6 7">
    <name type="scientific">Rahnella sikkimica</name>
    <dbReference type="NCBI Taxonomy" id="1805933"/>
    <lineage>
        <taxon>Bacteria</taxon>
        <taxon>Pseudomonadati</taxon>
        <taxon>Pseudomonadota</taxon>
        <taxon>Gammaproteobacteria</taxon>
        <taxon>Enterobacterales</taxon>
        <taxon>Yersiniaceae</taxon>
        <taxon>Rahnella</taxon>
    </lineage>
</organism>
<reference evidence="7" key="1">
    <citation type="submission" date="2017-01" db="EMBL/GenBank/DDBJ databases">
        <title>Genome sequence of Rouxiella sp. ERMR1:05.</title>
        <authorList>
            <person name="Kumar R."/>
            <person name="Singh D."/>
            <person name="Kumar S."/>
        </authorList>
    </citation>
    <scope>NUCLEOTIDE SEQUENCE [LARGE SCALE GENOMIC DNA]</scope>
    <source>
        <strain evidence="7">ERMR1:05</strain>
    </source>
</reference>
<dbReference type="CDD" id="cd07185">
    <property type="entry name" value="OmpA_C-like"/>
    <property type="match status" value="1"/>
</dbReference>
<sequence>MHNNNRFKTWCQYAGMALCIIFLAACQAKPVTGLTPEQIAVLQKNGFTQTDAGWELGLDAKVLFGNNQDKLSADSKQTVEKLASELLHVGLNKVNLDGHTDNYGDASYNTDLSLRRANTVAAAFADAGMPRANIQTRGLGQSQPVASNKTQAGRAQNRRVSVIIVV</sequence>
<dbReference type="PROSITE" id="PS51257">
    <property type="entry name" value="PROKAR_LIPOPROTEIN"/>
    <property type="match status" value="1"/>
</dbReference>
<name>A0A2L1USQ2_9GAMM</name>
<dbReference type="Proteomes" id="UP000239197">
    <property type="component" value="Chromosome"/>
</dbReference>
<feature type="chain" id="PRO_5014960273" description="OmpA-like domain-containing protein" evidence="4">
    <location>
        <begin position="29"/>
        <end position="166"/>
    </location>
</feature>
<proteinExistence type="predicted"/>
<dbReference type="PROSITE" id="PS51123">
    <property type="entry name" value="OMPA_2"/>
    <property type="match status" value="1"/>
</dbReference>
<evidence type="ECO:0000259" key="5">
    <source>
        <dbReference type="PROSITE" id="PS51123"/>
    </source>
</evidence>
<protein>
    <recommendedName>
        <fullName evidence="5">OmpA-like domain-containing protein</fullName>
    </recommendedName>
</protein>
<dbReference type="OrthoDB" id="9782229at2"/>
<dbReference type="Gene3D" id="3.30.1330.60">
    <property type="entry name" value="OmpA-like domain"/>
    <property type="match status" value="1"/>
</dbReference>
<dbReference type="InterPro" id="IPR006665">
    <property type="entry name" value="OmpA-like"/>
</dbReference>
<dbReference type="PANTHER" id="PTHR30329:SF17">
    <property type="entry name" value="LIPOPROTEIN YFIB-RELATED"/>
    <property type="match status" value="1"/>
</dbReference>
<comment type="subcellular location">
    <subcellularLocation>
        <location evidence="1">Cell outer membrane</location>
    </subcellularLocation>
</comment>
<evidence type="ECO:0000256" key="2">
    <source>
        <dbReference type="ARBA" id="ARBA00023136"/>
    </source>
</evidence>
<dbReference type="InterPro" id="IPR050330">
    <property type="entry name" value="Bact_OuterMem_StrucFunc"/>
</dbReference>
<dbReference type="SUPFAM" id="SSF103088">
    <property type="entry name" value="OmpA-like"/>
    <property type="match status" value="1"/>
</dbReference>
<feature type="domain" description="OmpA-like" evidence="5">
    <location>
        <begin position="52"/>
        <end position="166"/>
    </location>
</feature>
<dbReference type="RefSeq" id="WP_104923441.1">
    <property type="nucleotide sequence ID" value="NZ_CP019062.1"/>
</dbReference>
<evidence type="ECO:0000256" key="1">
    <source>
        <dbReference type="ARBA" id="ARBA00004442"/>
    </source>
</evidence>
<dbReference type="PANTHER" id="PTHR30329">
    <property type="entry name" value="STATOR ELEMENT OF FLAGELLAR MOTOR COMPLEX"/>
    <property type="match status" value="1"/>
</dbReference>
<keyword evidence="4" id="KW-0732">Signal</keyword>
<dbReference type="PRINTS" id="PR01023">
    <property type="entry name" value="NAFLGMOTY"/>
</dbReference>
<dbReference type="AlphaFoldDB" id="A0A2L1USQ2"/>
<dbReference type="InterPro" id="IPR006664">
    <property type="entry name" value="OMP_bac"/>
</dbReference>
<dbReference type="GO" id="GO:0009279">
    <property type="term" value="C:cell outer membrane"/>
    <property type="evidence" value="ECO:0007669"/>
    <property type="project" value="UniProtKB-SubCell"/>
</dbReference>